<evidence type="ECO:0000256" key="12">
    <source>
        <dbReference type="SAM" id="MobiDB-lite"/>
    </source>
</evidence>
<gene>
    <name evidence="14" type="ORF">ATEG_05474</name>
</gene>
<dbReference type="Pfam" id="PF10408">
    <property type="entry name" value="Ufd2P_core"/>
    <property type="match status" value="1"/>
</dbReference>
<dbReference type="GO" id="GO:0000209">
    <property type="term" value="P:protein polyubiquitination"/>
    <property type="evidence" value="ECO:0007669"/>
    <property type="project" value="TreeGrafter"/>
</dbReference>
<feature type="domain" description="U-box" evidence="13">
    <location>
        <begin position="942"/>
        <end position="1016"/>
    </location>
</feature>
<keyword evidence="9" id="KW-0697">Rotamase</keyword>
<dbReference type="PROSITE" id="PS51698">
    <property type="entry name" value="U_BOX"/>
    <property type="match status" value="1"/>
</dbReference>
<feature type="region of interest" description="Disordered" evidence="12">
    <location>
        <begin position="1"/>
        <end position="110"/>
    </location>
</feature>
<feature type="compositionally biased region" description="Low complexity" evidence="12">
    <location>
        <begin position="50"/>
        <end position="61"/>
    </location>
</feature>
<dbReference type="STRING" id="341663.Q0CLG0"/>
<comment type="pathway">
    <text evidence="4">Protein modification; protein ubiquitination.</text>
</comment>
<dbReference type="InterPro" id="IPR003613">
    <property type="entry name" value="Ubox_domain"/>
</dbReference>
<keyword evidence="10" id="KW-0539">Nucleus</keyword>
<comment type="subcellular location">
    <subcellularLocation>
        <location evidence="3">Cytoplasm</location>
    </subcellularLocation>
    <subcellularLocation>
        <location evidence="2">Nucleus</location>
    </subcellularLocation>
</comment>
<dbReference type="InterPro" id="IPR019474">
    <property type="entry name" value="Ub_conjug_fac_E4_core"/>
</dbReference>
<keyword evidence="9" id="KW-0413">Isomerase</keyword>
<dbReference type="InterPro" id="IPR016181">
    <property type="entry name" value="Acyl_CoA_acyltransferase"/>
</dbReference>
<feature type="compositionally biased region" description="Low complexity" evidence="12">
    <location>
        <begin position="79"/>
        <end position="97"/>
    </location>
</feature>
<evidence type="ECO:0000256" key="7">
    <source>
        <dbReference type="ARBA" id="ARBA00022679"/>
    </source>
</evidence>
<reference evidence="15" key="1">
    <citation type="submission" date="2005-09" db="EMBL/GenBank/DDBJ databases">
        <title>Annotation of the Aspergillus terreus NIH2624 genome.</title>
        <authorList>
            <person name="Birren B.W."/>
            <person name="Lander E.S."/>
            <person name="Galagan J.E."/>
            <person name="Nusbaum C."/>
            <person name="Devon K."/>
            <person name="Henn M."/>
            <person name="Ma L.-J."/>
            <person name="Jaffe D.B."/>
            <person name="Butler J."/>
            <person name="Alvarez P."/>
            <person name="Gnerre S."/>
            <person name="Grabherr M."/>
            <person name="Kleber M."/>
            <person name="Mauceli E.W."/>
            <person name="Brockman W."/>
            <person name="Rounsley S."/>
            <person name="Young S.K."/>
            <person name="LaButti K."/>
            <person name="Pushparaj V."/>
            <person name="DeCaprio D."/>
            <person name="Crawford M."/>
            <person name="Koehrsen M."/>
            <person name="Engels R."/>
            <person name="Montgomery P."/>
            <person name="Pearson M."/>
            <person name="Howarth C."/>
            <person name="Larson L."/>
            <person name="Luoma S."/>
            <person name="White J."/>
            <person name="Alvarado L."/>
            <person name="Kodira C.D."/>
            <person name="Zeng Q."/>
            <person name="Oleary S."/>
            <person name="Yandava C."/>
            <person name="Denning D.W."/>
            <person name="Nierman W.C."/>
            <person name="Milne T."/>
            <person name="Madden K."/>
        </authorList>
    </citation>
    <scope>NUCLEOTIDE SEQUENCE [LARGE SCALE GENOMIC DNA]</scope>
    <source>
        <strain evidence="15">NIH 2624 / FGSC A1156</strain>
    </source>
</reference>
<keyword evidence="11" id="KW-0175">Coiled coil</keyword>
<dbReference type="GO" id="GO:0000151">
    <property type="term" value="C:ubiquitin ligase complex"/>
    <property type="evidence" value="ECO:0007669"/>
    <property type="project" value="InterPro"/>
</dbReference>
<evidence type="ECO:0000313" key="15">
    <source>
        <dbReference type="Proteomes" id="UP000007963"/>
    </source>
</evidence>
<sequence>MSDGMSEADKIRNKRLAKLGNPTPPAPAEGAESGSPSQTNPPPEPSRSQSNPTSRPSSTAPSPRPEPQQSEGKRIKITPAASASVAAERSRPVTPVSNTPPPPRAEETIETFEDRTLCAVFKLSLKEDRQHDIHGQRLYYLPGLRSELEDQGRELRVETSVLDQALLEAASNAPQHKPLDYLLPCFKRISRMQQKFRRTGDNDPKFNVICEARRLCISYCIFAITMPEMFGAEQSERSPLKPYLLLDPEDERGVDFDFMSEAVKRFEEDDTIKPAFISAVEDMSRELAGMTVNDDHKPYVIVCCPWFRLSPLQAPVTMTYFSSPKTRDQAYILNAQRSMRMMQQLISQELLDIINHMIRASKEARERILDWFAAALNVNHKRRAMQVDPTTVSSDGFMFNLTTCLDQLCEPFMDASFTKIDRIDANYLHRNPRVDMKDETKINADQHASDAFYAKKAEGTTNFITDIFFLTVAAHHYGSESLTSKVEQLERDLRHMESTITRFEADRQRWMNNPMQQRMFEQALKKYKDKVDLGLALKYSLQGVLFDEHWQARSMLFMRYVIVFLLRLVSGKNFPKEDIQLPLPEQQPEVFNCLPEYFVDDIVSNFKFITWSMPQIITATQGDELVMLCISFLESTAYIKNPYLKAGLVSILFRGTWPRPGGGRGVLVDLLNSMPFANDYLLHALMKFYIEAEHTGAHTQFYDKFNIRFEIFQIIKCIWPNTLYRNKLYNQSKKNLDFFVRFVNLLLNDVTYVLDESFGAFITIHKTQTELREEGASMDATVRQQKEEHLASAQRNAKSYMQLTNETVAMLKLFTDALADSFTMPEIVQRLADMLDYNLDAMVGPKSSTLRVDNLQEYGFNPRALLSEIVDVYLNLMSKENFIVAIARDGRSYKPANFEKAAEILRKWSLKSPEELRRWEVLQRKVKEAKAADEQAEEDLGEIPDEFLDPLIYTLMEDPVVLPGSRVSIDRSTIRSHLLSDPHDPFNRAPLKMEDVTPDTELKAKIEAFKAERLLLYLESPIHPWEYSGLMISPEERIYEHDAGIIPLLASHLPHSCSVLRRIQHGIAYPSPTAKILAPFPVGTTPTEPWIVAHVDLFCGRETQIFAYCSLEAAHTSTTAVNDIQVSTFNADPTTLAQTRAQLLALISYIKANLLPAYLAALADPTSAVSKAADFGETGRNGSTPALIPSPDPRHFLFGSLHNGLFALLQRSGSYFGGDPLDGLRVHRVDIPPYCKYIFPRAAFEPRDCGAGLPAGYRFHDRQGRVGVLPAHFALVQSRTHIPRSKEQLATMFGVAVYYDGSEDGGCKEGHGECENPVAWAFLGKDGALATLHVEPEHRGRGLALQLSKEVMRRGMAPEGIFGAGGASGGDSRIRDWAHTEVAQMNQASRRVMEKIGGEVITMVSWTVIEMCD</sequence>
<accession>Q0CLG0</accession>
<dbReference type="GO" id="GO:0006511">
    <property type="term" value="P:ubiquitin-dependent protein catabolic process"/>
    <property type="evidence" value="ECO:0007669"/>
    <property type="project" value="InterPro"/>
</dbReference>
<evidence type="ECO:0000256" key="4">
    <source>
        <dbReference type="ARBA" id="ARBA00004906"/>
    </source>
</evidence>
<dbReference type="GO" id="GO:0005634">
    <property type="term" value="C:nucleus"/>
    <property type="evidence" value="ECO:0007669"/>
    <property type="project" value="UniProtKB-SubCell"/>
</dbReference>
<protein>
    <recommendedName>
        <fullName evidence="13">U-box domain-containing protein</fullName>
    </recommendedName>
</protein>
<evidence type="ECO:0000256" key="5">
    <source>
        <dbReference type="ARBA" id="ARBA00007434"/>
    </source>
</evidence>
<dbReference type="SUPFAM" id="SSF55729">
    <property type="entry name" value="Acyl-CoA N-acyltransferases (Nat)"/>
    <property type="match status" value="1"/>
</dbReference>
<dbReference type="PANTHER" id="PTHR13931">
    <property type="entry name" value="UBIQUITINATION FACTOR E4"/>
    <property type="match status" value="1"/>
</dbReference>
<organism evidence="14 15">
    <name type="scientific">Aspergillus terreus (strain NIH 2624 / FGSC A1156)</name>
    <dbReference type="NCBI Taxonomy" id="341663"/>
    <lineage>
        <taxon>Eukaryota</taxon>
        <taxon>Fungi</taxon>
        <taxon>Dikarya</taxon>
        <taxon>Ascomycota</taxon>
        <taxon>Pezizomycotina</taxon>
        <taxon>Eurotiomycetes</taxon>
        <taxon>Eurotiomycetidae</taxon>
        <taxon>Eurotiales</taxon>
        <taxon>Aspergillaceae</taxon>
        <taxon>Aspergillus</taxon>
        <taxon>Aspergillus subgen. Circumdati</taxon>
    </lineage>
</organism>
<keyword evidence="7" id="KW-0808">Transferase</keyword>
<keyword evidence="8" id="KW-0833">Ubl conjugation pathway</keyword>
<dbReference type="GO" id="GO:0034450">
    <property type="term" value="F:ubiquitin-ubiquitin ligase activity"/>
    <property type="evidence" value="ECO:0007669"/>
    <property type="project" value="InterPro"/>
</dbReference>
<evidence type="ECO:0000256" key="9">
    <source>
        <dbReference type="ARBA" id="ARBA00023110"/>
    </source>
</evidence>
<dbReference type="UniPathway" id="UPA00143"/>
<dbReference type="HOGENOM" id="CLU_003224_0_1_1"/>
<dbReference type="VEuPathDB" id="FungiDB:ATEG_05474"/>
<dbReference type="Proteomes" id="UP000007963">
    <property type="component" value="Unassembled WGS sequence"/>
</dbReference>
<dbReference type="OrthoDB" id="20295at2759"/>
<dbReference type="GeneID" id="4320856"/>
<dbReference type="CDD" id="cd16657">
    <property type="entry name" value="RING-Ubox_UBE4A"/>
    <property type="match status" value="1"/>
</dbReference>
<dbReference type="SMART" id="SM00504">
    <property type="entry name" value="Ubox"/>
    <property type="match status" value="1"/>
</dbReference>
<evidence type="ECO:0000256" key="8">
    <source>
        <dbReference type="ARBA" id="ARBA00022786"/>
    </source>
</evidence>
<dbReference type="OMA" id="SNAFMTN"/>
<evidence type="ECO:0000256" key="6">
    <source>
        <dbReference type="ARBA" id="ARBA00022490"/>
    </source>
</evidence>
<dbReference type="GO" id="GO:0005737">
    <property type="term" value="C:cytoplasm"/>
    <property type="evidence" value="ECO:0007669"/>
    <property type="project" value="UniProtKB-SubCell"/>
</dbReference>
<dbReference type="Pfam" id="PF04564">
    <property type="entry name" value="U-box"/>
    <property type="match status" value="1"/>
</dbReference>
<evidence type="ECO:0000313" key="14">
    <source>
        <dbReference type="EMBL" id="EAU34543.1"/>
    </source>
</evidence>
<dbReference type="FunFam" id="3.30.40.10:FF:000055">
    <property type="entry name" value="Ubiquitin conjugation factor e4 a"/>
    <property type="match status" value="1"/>
</dbReference>
<comment type="catalytic activity">
    <reaction evidence="1">
        <text>S-ubiquitinyl-[E2 ubiquitin-conjugating enzyme]-L-cysteine + [acceptor protein]-L-lysine = [E2 ubiquitin-conjugating enzyme]-L-cysteine + N(6)-ubiquitinyl-[acceptor protein]-L-lysine.</text>
        <dbReference type="EC" id="2.3.2.27"/>
    </reaction>
</comment>
<dbReference type="GO" id="GO:0003755">
    <property type="term" value="F:peptidyl-prolyl cis-trans isomerase activity"/>
    <property type="evidence" value="ECO:0007669"/>
    <property type="project" value="UniProtKB-KW"/>
</dbReference>
<dbReference type="GO" id="GO:0036503">
    <property type="term" value="P:ERAD pathway"/>
    <property type="evidence" value="ECO:0007669"/>
    <property type="project" value="InterPro"/>
</dbReference>
<proteinExistence type="inferred from homology"/>
<evidence type="ECO:0000256" key="1">
    <source>
        <dbReference type="ARBA" id="ARBA00000900"/>
    </source>
</evidence>
<evidence type="ECO:0000256" key="11">
    <source>
        <dbReference type="SAM" id="Coils"/>
    </source>
</evidence>
<name>Q0CLG0_ASPTN</name>
<feature type="coiled-coil region" evidence="11">
    <location>
        <begin position="479"/>
        <end position="506"/>
    </location>
</feature>
<dbReference type="InterPro" id="IPR045132">
    <property type="entry name" value="UBE4"/>
</dbReference>
<keyword evidence="6" id="KW-0963">Cytoplasm</keyword>
<dbReference type="RefSeq" id="XP_001214652.1">
    <property type="nucleotide sequence ID" value="XM_001214652.1"/>
</dbReference>
<comment type="similarity">
    <text evidence="5">Belongs to the ubiquitin conjugation factor E4 family.</text>
</comment>
<dbReference type="SUPFAM" id="SSF57850">
    <property type="entry name" value="RING/U-box"/>
    <property type="match status" value="1"/>
</dbReference>
<evidence type="ECO:0000259" key="13">
    <source>
        <dbReference type="PROSITE" id="PS51698"/>
    </source>
</evidence>
<evidence type="ECO:0000256" key="3">
    <source>
        <dbReference type="ARBA" id="ARBA00004496"/>
    </source>
</evidence>
<dbReference type="eggNOG" id="KOG2042">
    <property type="taxonomic scope" value="Eukaryota"/>
</dbReference>
<evidence type="ECO:0000256" key="10">
    <source>
        <dbReference type="ARBA" id="ARBA00023242"/>
    </source>
</evidence>
<dbReference type="Gene3D" id="3.30.40.10">
    <property type="entry name" value="Zinc/RING finger domain, C3HC4 (zinc finger)"/>
    <property type="match status" value="1"/>
</dbReference>
<dbReference type="InterPro" id="IPR013083">
    <property type="entry name" value="Znf_RING/FYVE/PHD"/>
</dbReference>
<evidence type="ECO:0000256" key="2">
    <source>
        <dbReference type="ARBA" id="ARBA00004123"/>
    </source>
</evidence>
<dbReference type="PANTHER" id="PTHR13931:SF2">
    <property type="entry name" value="UBIQUITIN CONJUGATION FACTOR E4 B"/>
    <property type="match status" value="1"/>
</dbReference>
<dbReference type="EMBL" id="CH476600">
    <property type="protein sequence ID" value="EAU34543.1"/>
    <property type="molecule type" value="Genomic_DNA"/>
</dbReference>
<dbReference type="Gene3D" id="3.40.630.30">
    <property type="match status" value="1"/>
</dbReference>